<evidence type="ECO:0000256" key="2">
    <source>
        <dbReference type="SAM" id="Phobius"/>
    </source>
</evidence>
<dbReference type="OrthoDB" id="265761at2759"/>
<evidence type="ECO:0000313" key="3">
    <source>
        <dbReference type="EMBL" id="PHH68922.1"/>
    </source>
</evidence>
<evidence type="ECO:0000256" key="1">
    <source>
        <dbReference type="ARBA" id="ARBA00038476"/>
    </source>
</evidence>
<keyword evidence="2" id="KW-1133">Transmembrane helix</keyword>
<dbReference type="InterPro" id="IPR029069">
    <property type="entry name" value="HotDog_dom_sf"/>
</dbReference>
<reference evidence="3 4" key="1">
    <citation type="submission" date="2017-06" db="EMBL/GenBank/DDBJ databases">
        <title>Ant-infecting Ophiocordyceps genomes reveal a high diversity of potential behavioral manipulation genes and a possible major role for enterotoxins.</title>
        <authorList>
            <person name="De Bekker C."/>
            <person name="Evans H.C."/>
            <person name="Brachmann A."/>
            <person name="Hughes D.P."/>
        </authorList>
    </citation>
    <scope>NUCLEOTIDE SEQUENCE [LARGE SCALE GENOMIC DNA]</scope>
    <source>
        <strain evidence="3 4">Map16</strain>
    </source>
</reference>
<protein>
    <recommendedName>
        <fullName evidence="5">Capsule polysaccharide biosynthesis protein</fullName>
    </recommendedName>
</protein>
<comment type="caution">
    <text evidence="3">The sequence shown here is derived from an EMBL/GenBank/DDBJ whole genome shotgun (WGS) entry which is preliminary data.</text>
</comment>
<dbReference type="Proteomes" id="UP000226431">
    <property type="component" value="Unassembled WGS sequence"/>
</dbReference>
<dbReference type="SUPFAM" id="SSF54637">
    <property type="entry name" value="Thioesterase/thiol ester dehydrase-isomerase"/>
    <property type="match status" value="1"/>
</dbReference>
<dbReference type="InterPro" id="IPR051490">
    <property type="entry name" value="THEM6_lcsJ_thioesterase"/>
</dbReference>
<name>A0A2C5YNP7_9HYPO</name>
<evidence type="ECO:0008006" key="5">
    <source>
        <dbReference type="Google" id="ProtNLM"/>
    </source>
</evidence>
<dbReference type="AlphaFoldDB" id="A0A2C5YNP7"/>
<comment type="similarity">
    <text evidence="1">Belongs to the lcsJ thioesterase family.</text>
</comment>
<keyword evidence="4" id="KW-1185">Reference proteome</keyword>
<keyword evidence="2" id="KW-0812">Transmembrane</keyword>
<sequence length="344" mass="37741">MASASTKAGGLAGAIKVVVPLAVGSVGYAAYRVDWRVALRNFFKGPGRNSRLMLLLFVLCSWKSMPLTWTYRVFYTIIYHNSLRKSPPQSPRHLFKPIINSSRATLLEIDYNLHKSNSTFFADLDCARSHLVSYLCRRGLNKLAVNQQTALVPDPATGRPARGPLGIMLGSVACSFKREIAPFAAYELWTSVIAWDRKWLYVVTHFVPKGFARPTHWLDSRCATLKTRASGDDTDWSSKLHATAVSKYVFKIGRLTVHPAVVLDASGLLPQRPGGWTSGEDQLGTTDVGEGDFSAGGDEDWGWQRVEAQRRKGMELAGHFQALDGSHDLFDGGAGGALGRFAPG</sequence>
<feature type="transmembrane region" description="Helical" evidence="2">
    <location>
        <begin position="12"/>
        <end position="31"/>
    </location>
</feature>
<organism evidence="3 4">
    <name type="scientific">Ophiocordyceps camponoti-rufipedis</name>
    <dbReference type="NCBI Taxonomy" id="2004952"/>
    <lineage>
        <taxon>Eukaryota</taxon>
        <taxon>Fungi</taxon>
        <taxon>Dikarya</taxon>
        <taxon>Ascomycota</taxon>
        <taxon>Pezizomycotina</taxon>
        <taxon>Sordariomycetes</taxon>
        <taxon>Hypocreomycetidae</taxon>
        <taxon>Hypocreales</taxon>
        <taxon>Ophiocordycipitaceae</taxon>
        <taxon>Ophiocordyceps</taxon>
    </lineage>
</organism>
<dbReference type="Pfam" id="PF13279">
    <property type="entry name" value="4HBT_2"/>
    <property type="match status" value="1"/>
</dbReference>
<dbReference type="EMBL" id="NJES01000860">
    <property type="protein sequence ID" value="PHH68922.1"/>
    <property type="molecule type" value="Genomic_DNA"/>
</dbReference>
<dbReference type="PANTHER" id="PTHR12475:SF4">
    <property type="entry name" value="PROTEIN THEM6"/>
    <property type="match status" value="1"/>
</dbReference>
<dbReference type="PANTHER" id="PTHR12475">
    <property type="match status" value="1"/>
</dbReference>
<proteinExistence type="inferred from homology"/>
<evidence type="ECO:0000313" key="4">
    <source>
        <dbReference type="Proteomes" id="UP000226431"/>
    </source>
</evidence>
<accession>A0A2C5YNP7</accession>
<keyword evidence="2" id="KW-0472">Membrane</keyword>
<feature type="transmembrane region" description="Helical" evidence="2">
    <location>
        <begin position="52"/>
        <end position="71"/>
    </location>
</feature>
<gene>
    <name evidence="3" type="ORF">CDD80_7152</name>
</gene>